<dbReference type="Gene3D" id="3.30.830.10">
    <property type="entry name" value="Metalloenzyme, LuxS/M16 peptidase-like"/>
    <property type="match status" value="2"/>
</dbReference>
<dbReference type="PANTHER" id="PTHR11851:SF49">
    <property type="entry name" value="MITOCHONDRIAL-PROCESSING PEPTIDASE SUBUNIT ALPHA"/>
    <property type="match status" value="1"/>
</dbReference>
<evidence type="ECO:0000259" key="2">
    <source>
        <dbReference type="Pfam" id="PF00675"/>
    </source>
</evidence>
<keyword evidence="5" id="KW-1185">Reference proteome</keyword>
<comment type="similarity">
    <text evidence="1">Belongs to the peptidase M16 family.</text>
</comment>
<dbReference type="InterPro" id="IPR050361">
    <property type="entry name" value="MPP/UQCRC_Complex"/>
</dbReference>
<proteinExistence type="inferred from homology"/>
<dbReference type="SUPFAM" id="SSF63411">
    <property type="entry name" value="LuxS/MPP-like metallohydrolase"/>
    <property type="match status" value="2"/>
</dbReference>
<evidence type="ECO:0000256" key="1">
    <source>
        <dbReference type="ARBA" id="ARBA00007261"/>
    </source>
</evidence>
<dbReference type="GO" id="GO:0046872">
    <property type="term" value="F:metal ion binding"/>
    <property type="evidence" value="ECO:0007669"/>
    <property type="project" value="InterPro"/>
</dbReference>
<accession>A0A6G9QGJ4</accession>
<dbReference type="RefSeq" id="WP_167675623.1">
    <property type="nucleotide sequence ID" value="NZ_CP050313.1"/>
</dbReference>
<dbReference type="Pfam" id="PF00675">
    <property type="entry name" value="Peptidase_M16"/>
    <property type="match status" value="1"/>
</dbReference>
<dbReference type="InterPro" id="IPR011249">
    <property type="entry name" value="Metalloenz_LuxS/M16"/>
</dbReference>
<evidence type="ECO:0000313" key="5">
    <source>
        <dbReference type="Proteomes" id="UP000502608"/>
    </source>
</evidence>
<gene>
    <name evidence="4" type="ORF">HBH39_03380</name>
</gene>
<dbReference type="InterPro" id="IPR007863">
    <property type="entry name" value="Peptidase_M16_C"/>
</dbReference>
<name>A0A6G9QGJ4_9GAMM</name>
<evidence type="ECO:0000259" key="3">
    <source>
        <dbReference type="Pfam" id="PF05193"/>
    </source>
</evidence>
<dbReference type="Pfam" id="PF05193">
    <property type="entry name" value="Peptidase_M16_C"/>
    <property type="match status" value="1"/>
</dbReference>
<protein>
    <submittedName>
        <fullName evidence="4">Insulinase family protein</fullName>
    </submittedName>
</protein>
<feature type="domain" description="Peptidase M16 C-terminal" evidence="3">
    <location>
        <begin position="212"/>
        <end position="386"/>
    </location>
</feature>
<dbReference type="InterPro" id="IPR011765">
    <property type="entry name" value="Pept_M16_N"/>
</dbReference>
<evidence type="ECO:0000313" key="4">
    <source>
        <dbReference type="EMBL" id="QIR13664.1"/>
    </source>
</evidence>
<dbReference type="AlphaFoldDB" id="A0A6G9QGJ4"/>
<reference evidence="4 5" key="1">
    <citation type="submission" date="2020-03" db="EMBL/GenBank/DDBJ databases">
        <title>Complete genome sequence of Shewanella sp.</title>
        <authorList>
            <person name="Kim Y.-S."/>
            <person name="Kim S.-J."/>
            <person name="Jung H.-K."/>
            <person name="Kim K.-H."/>
        </authorList>
    </citation>
    <scope>NUCLEOTIDE SEQUENCE [LARGE SCALE GENOMIC DNA]</scope>
    <source>
        <strain evidence="4 5">PN3F2</strain>
    </source>
</reference>
<dbReference type="KEGG" id="saes:HBH39_03380"/>
<dbReference type="PANTHER" id="PTHR11851">
    <property type="entry name" value="METALLOPROTEASE"/>
    <property type="match status" value="1"/>
</dbReference>
<dbReference type="Proteomes" id="UP000502608">
    <property type="component" value="Chromosome"/>
</dbReference>
<sequence>MAIINSELIYKILAGLLLLGAGQTAYATNLCDMTPQLTALSQIEQQIDYYQLENGIQVRLLQQVDSQSVSIASQFAVGSRNEQQGQTGYAHLFEHLLFKGSEQASIATYPQQMSAVGARFNASTHFDYTNYYATYPSQAIELNLFLESDRFIRPIISPNSVTNQQGAVLEEMAGSIDNQPYIRKAMEFLLKQVNNTPYDHAIIGSAQDVKAATAQSLQQFHQTFYRPDAMQLSLVGQLASNTAELIEHYFGQWPKPTASIANFSPLTISASAQHGEIVDSRGPWPAVLLAWHTVGRQHIDAEALSLLSQYLFQYRASLLAKSQQTHSTSLLDYSIPLTMEMHGVTNIVLVPRANESLDSLTQMITQLINQVAEQGIPADTLCRLKTSAINKHLSELSNHQNLAIYLSNSQARDTLTPLTAPWQRVNQVSPQDIQRVAKQYLLNKQIRLDLLPPWYIRFTKTLLEWLPQSWTDSLEGAVL</sequence>
<organism evidence="4 5">
    <name type="scientific">Shewanella aestuarii</name>
    <dbReference type="NCBI Taxonomy" id="1028752"/>
    <lineage>
        <taxon>Bacteria</taxon>
        <taxon>Pseudomonadati</taxon>
        <taxon>Pseudomonadota</taxon>
        <taxon>Gammaproteobacteria</taxon>
        <taxon>Alteromonadales</taxon>
        <taxon>Shewanellaceae</taxon>
        <taxon>Shewanella</taxon>
    </lineage>
</organism>
<feature type="domain" description="Peptidase M16 N-terminal" evidence="2">
    <location>
        <begin position="65"/>
        <end position="179"/>
    </location>
</feature>
<dbReference type="EMBL" id="CP050313">
    <property type="protein sequence ID" value="QIR13664.1"/>
    <property type="molecule type" value="Genomic_DNA"/>
</dbReference>